<dbReference type="PANTHER" id="PTHR12677">
    <property type="entry name" value="GOLGI APPARATUS MEMBRANE PROTEIN TVP38-RELATED"/>
    <property type="match status" value="1"/>
</dbReference>
<comment type="similarity">
    <text evidence="6">Belongs to the TVP38/TMEM64 family.</text>
</comment>
<sequence>MSEKQKDVKKHHERVKAGQRHQEPEPSKEQHHTQEADTDDKQSKWPLLITAILIGCLIGSYFLFPGFQQGVDKGWDVLTSGEEKRISEWVSQFGFWGPFFIVLAMIAQMFLLVINVVALMLVAIIAYGPVWGSVIAVGAVLVASTLGYWIGRSVGQAGVRKLIGKKSEQKVSGFMDDYGIWAIIIARLSPFLSNDAVSFVAGLAGMGFIRFIGATLAGIVPLTVLLAWLGENNERLKNGLIWVSAISLALFIGYIIYKKYVRAK</sequence>
<feature type="region of interest" description="Disordered" evidence="7">
    <location>
        <begin position="1"/>
        <end position="41"/>
    </location>
</feature>
<keyword evidence="3 6" id="KW-0812">Transmembrane</keyword>
<feature type="transmembrane region" description="Helical" evidence="6">
    <location>
        <begin position="240"/>
        <end position="257"/>
    </location>
</feature>
<evidence type="ECO:0000313" key="10">
    <source>
        <dbReference type="Proteomes" id="UP000316727"/>
    </source>
</evidence>
<dbReference type="GO" id="GO:0005886">
    <property type="term" value="C:plasma membrane"/>
    <property type="evidence" value="ECO:0007669"/>
    <property type="project" value="UniProtKB-SubCell"/>
</dbReference>
<dbReference type="InterPro" id="IPR015414">
    <property type="entry name" value="TMEM64"/>
</dbReference>
<evidence type="ECO:0000256" key="6">
    <source>
        <dbReference type="RuleBase" id="RU366058"/>
    </source>
</evidence>
<feature type="domain" description="VTT" evidence="8">
    <location>
        <begin position="117"/>
        <end position="231"/>
    </location>
</feature>
<dbReference type="Proteomes" id="UP000316727">
    <property type="component" value="Unassembled WGS sequence"/>
</dbReference>
<evidence type="ECO:0000256" key="1">
    <source>
        <dbReference type="ARBA" id="ARBA00004651"/>
    </source>
</evidence>
<name>A0A501WC66_9BACT</name>
<evidence type="ECO:0000256" key="7">
    <source>
        <dbReference type="SAM" id="MobiDB-lite"/>
    </source>
</evidence>
<feature type="transmembrane region" description="Helical" evidence="6">
    <location>
        <begin position="45"/>
        <end position="64"/>
    </location>
</feature>
<keyword evidence="5 6" id="KW-0472">Membrane</keyword>
<protein>
    <recommendedName>
        <fullName evidence="6">TVP38/TMEM64 family membrane protein</fullName>
    </recommendedName>
</protein>
<keyword evidence="10" id="KW-1185">Reference proteome</keyword>
<evidence type="ECO:0000256" key="4">
    <source>
        <dbReference type="ARBA" id="ARBA00022989"/>
    </source>
</evidence>
<dbReference type="PANTHER" id="PTHR12677:SF59">
    <property type="entry name" value="GOLGI APPARATUS MEMBRANE PROTEIN TVP38-RELATED"/>
    <property type="match status" value="1"/>
</dbReference>
<dbReference type="RefSeq" id="WP_140622509.1">
    <property type="nucleotide sequence ID" value="NZ_VFRQ01000008.1"/>
</dbReference>
<feature type="compositionally biased region" description="Basic and acidic residues" evidence="7">
    <location>
        <begin position="20"/>
        <end position="41"/>
    </location>
</feature>
<feature type="compositionally biased region" description="Basic residues" evidence="7">
    <location>
        <begin position="7"/>
        <end position="19"/>
    </location>
</feature>
<dbReference type="EMBL" id="VFRQ01000008">
    <property type="protein sequence ID" value="TPE43096.1"/>
    <property type="molecule type" value="Genomic_DNA"/>
</dbReference>
<comment type="subcellular location">
    <subcellularLocation>
        <location evidence="1 6">Cell membrane</location>
        <topology evidence="1 6">Multi-pass membrane protein</topology>
    </subcellularLocation>
</comment>
<gene>
    <name evidence="9" type="ORF">FJM65_15775</name>
</gene>
<accession>A0A501WC66</accession>
<keyword evidence="4 6" id="KW-1133">Transmembrane helix</keyword>
<feature type="transmembrane region" description="Helical" evidence="6">
    <location>
        <begin position="130"/>
        <end position="150"/>
    </location>
</feature>
<evidence type="ECO:0000259" key="8">
    <source>
        <dbReference type="Pfam" id="PF09335"/>
    </source>
</evidence>
<reference evidence="9 10" key="1">
    <citation type="submission" date="2019-06" db="EMBL/GenBank/DDBJ databases">
        <title>A novel bacterium of genus Pontibacter, isolated from marine sediment.</title>
        <authorList>
            <person name="Huang H."/>
            <person name="Mo K."/>
            <person name="Hu Y."/>
        </authorList>
    </citation>
    <scope>NUCLEOTIDE SEQUENCE [LARGE SCALE GENOMIC DNA]</scope>
    <source>
        <strain evidence="9 10">HB172049</strain>
    </source>
</reference>
<feature type="transmembrane region" description="Helical" evidence="6">
    <location>
        <begin position="178"/>
        <end position="201"/>
    </location>
</feature>
<dbReference type="OrthoDB" id="9812980at2"/>
<dbReference type="AlphaFoldDB" id="A0A501WC66"/>
<feature type="transmembrane region" description="Helical" evidence="6">
    <location>
        <begin position="208"/>
        <end position="228"/>
    </location>
</feature>
<keyword evidence="2 6" id="KW-1003">Cell membrane</keyword>
<proteinExistence type="inferred from homology"/>
<dbReference type="Pfam" id="PF09335">
    <property type="entry name" value="VTT_dom"/>
    <property type="match status" value="1"/>
</dbReference>
<evidence type="ECO:0000256" key="3">
    <source>
        <dbReference type="ARBA" id="ARBA00022692"/>
    </source>
</evidence>
<evidence type="ECO:0000256" key="5">
    <source>
        <dbReference type="ARBA" id="ARBA00023136"/>
    </source>
</evidence>
<evidence type="ECO:0000256" key="2">
    <source>
        <dbReference type="ARBA" id="ARBA00022475"/>
    </source>
</evidence>
<evidence type="ECO:0000313" key="9">
    <source>
        <dbReference type="EMBL" id="TPE43096.1"/>
    </source>
</evidence>
<organism evidence="9 10">
    <name type="scientific">Pontibacter mangrovi</name>
    <dbReference type="NCBI Taxonomy" id="2589816"/>
    <lineage>
        <taxon>Bacteria</taxon>
        <taxon>Pseudomonadati</taxon>
        <taxon>Bacteroidota</taxon>
        <taxon>Cytophagia</taxon>
        <taxon>Cytophagales</taxon>
        <taxon>Hymenobacteraceae</taxon>
        <taxon>Pontibacter</taxon>
    </lineage>
</organism>
<feature type="transmembrane region" description="Helical" evidence="6">
    <location>
        <begin position="99"/>
        <end position="123"/>
    </location>
</feature>
<dbReference type="InterPro" id="IPR032816">
    <property type="entry name" value="VTT_dom"/>
</dbReference>
<comment type="caution">
    <text evidence="9">The sequence shown here is derived from an EMBL/GenBank/DDBJ whole genome shotgun (WGS) entry which is preliminary data.</text>
</comment>